<evidence type="ECO:0000313" key="4">
    <source>
        <dbReference type="Proteomes" id="UP001595900"/>
    </source>
</evidence>
<gene>
    <name evidence="3" type="ORF">ACFOYW_07075</name>
</gene>
<accession>A0ABV8Q3Z1</accession>
<dbReference type="EMBL" id="JBHSCN010000004">
    <property type="protein sequence ID" value="MFC4243131.1"/>
    <property type="molecule type" value="Genomic_DNA"/>
</dbReference>
<evidence type="ECO:0000313" key="3">
    <source>
        <dbReference type="EMBL" id="MFC4243131.1"/>
    </source>
</evidence>
<keyword evidence="2" id="KW-0812">Transmembrane</keyword>
<organism evidence="3 4">
    <name type="scientific">Gryllotalpicola reticulitermitis</name>
    <dbReference type="NCBI Taxonomy" id="1184153"/>
    <lineage>
        <taxon>Bacteria</taxon>
        <taxon>Bacillati</taxon>
        <taxon>Actinomycetota</taxon>
        <taxon>Actinomycetes</taxon>
        <taxon>Micrococcales</taxon>
        <taxon>Microbacteriaceae</taxon>
        <taxon>Gryllotalpicola</taxon>
    </lineage>
</organism>
<reference evidence="4" key="1">
    <citation type="journal article" date="2019" name="Int. J. Syst. Evol. Microbiol.">
        <title>The Global Catalogue of Microorganisms (GCM) 10K type strain sequencing project: providing services to taxonomists for standard genome sequencing and annotation.</title>
        <authorList>
            <consortium name="The Broad Institute Genomics Platform"/>
            <consortium name="The Broad Institute Genome Sequencing Center for Infectious Disease"/>
            <person name="Wu L."/>
            <person name="Ma J."/>
        </authorList>
    </citation>
    <scope>NUCLEOTIDE SEQUENCE [LARGE SCALE GENOMIC DNA]</scope>
    <source>
        <strain evidence="4">CGMCC 1.10363</strain>
    </source>
</reference>
<feature type="region of interest" description="Disordered" evidence="1">
    <location>
        <begin position="84"/>
        <end position="103"/>
    </location>
</feature>
<keyword evidence="2" id="KW-0472">Membrane</keyword>
<keyword evidence="2" id="KW-1133">Transmembrane helix</keyword>
<keyword evidence="4" id="KW-1185">Reference proteome</keyword>
<feature type="compositionally biased region" description="Low complexity" evidence="1">
    <location>
        <begin position="85"/>
        <end position="97"/>
    </location>
</feature>
<dbReference type="RefSeq" id="WP_390228113.1">
    <property type="nucleotide sequence ID" value="NZ_JBHSCN010000004.1"/>
</dbReference>
<dbReference type="Proteomes" id="UP001595900">
    <property type="component" value="Unassembled WGS sequence"/>
</dbReference>
<protein>
    <submittedName>
        <fullName evidence="3">Uncharacterized protein</fullName>
    </submittedName>
</protein>
<sequence length="240" mass="24639">MGRRQALGWLGATICSVALVIAGGLMLSSVAVHRYLQASTSAMHRGDTQDAGPTPAPTDVAAIDRVVAALTGMPGVATASCDIDTAPPSAAQPTPTAEGAPNSVGDFSYEISVIMTPDATAAQSTDVVYSMTKQLQNAHVNLELSVPTGDGHAESVVDYRNAFDAPVARSTVAAVSQAVSVATAVPGVESVHVTVPYTWNLAAGDLDVHFATNAVQQPTDELKHALARTALAGVEWSPTH</sequence>
<comment type="caution">
    <text evidence="3">The sequence shown here is derived from an EMBL/GenBank/DDBJ whole genome shotgun (WGS) entry which is preliminary data.</text>
</comment>
<feature type="transmembrane region" description="Helical" evidence="2">
    <location>
        <begin position="6"/>
        <end position="27"/>
    </location>
</feature>
<proteinExistence type="predicted"/>
<evidence type="ECO:0000256" key="2">
    <source>
        <dbReference type="SAM" id="Phobius"/>
    </source>
</evidence>
<name>A0ABV8Q3Z1_9MICO</name>
<evidence type="ECO:0000256" key="1">
    <source>
        <dbReference type="SAM" id="MobiDB-lite"/>
    </source>
</evidence>